<dbReference type="AlphaFoldDB" id="A0AAN0NLP7"/>
<accession>A0AAN0NLP7</accession>
<name>A0AAN0NLP7_9RHOB</name>
<evidence type="ECO:0000313" key="2">
    <source>
        <dbReference type="EMBL" id="WZU69150.1"/>
    </source>
</evidence>
<sequence length="67" mass="7268">MSNAQVLLLIAAFVTLTLGSFIWFIVTWDADNEKSISQAASPATQFTIISPKILAPQAIPTFERATT</sequence>
<keyword evidence="3" id="KW-1185">Reference proteome</keyword>
<dbReference type="Proteomes" id="UP001470809">
    <property type="component" value="Chromosome"/>
</dbReference>
<reference evidence="2 3" key="2">
    <citation type="submission" date="2024-08" db="EMBL/GenBank/DDBJ databases">
        <title>Phylogenomic analyses of a clade within the roseobacter group suggest taxonomic reassignments of species of the genera Aestuariivita, Citreicella, Loktanella, Nautella, Pelagibaca, Ruegeria, Thalassobius, Thiobacimonas and Tropicibacter, and the proposal o.</title>
        <authorList>
            <person name="Jeon C.O."/>
        </authorList>
    </citation>
    <scope>NUCLEOTIDE SEQUENCE [LARGE SCALE GENOMIC DNA]</scope>
    <source>
        <strain evidence="2 3">SS1-5</strain>
    </source>
</reference>
<reference evidence="3" key="1">
    <citation type="submission" date="2024-04" db="EMBL/GenBank/DDBJ databases">
        <title>Phylogenomic analyses of a clade within the roseobacter group suggest taxonomic reassignments of species of the genera Aestuariivita, Citreicella, Loktanella, Nautella, Pelagibaca, Ruegeria, Thalassobius, Thiobacimonas and Tropicibacter, and the proposal o.</title>
        <authorList>
            <person name="Jeon C.O."/>
        </authorList>
    </citation>
    <scope>NUCLEOTIDE SEQUENCE [LARGE SCALE GENOMIC DNA]</scope>
    <source>
        <strain evidence="3">SS1-5</strain>
    </source>
</reference>
<keyword evidence="1" id="KW-1133">Transmembrane helix</keyword>
<dbReference type="RefSeq" id="WP_342078443.1">
    <property type="nucleotide sequence ID" value="NZ_CP151767.2"/>
</dbReference>
<evidence type="ECO:0000256" key="1">
    <source>
        <dbReference type="SAM" id="Phobius"/>
    </source>
</evidence>
<dbReference type="KEGG" id="yrh:AABB31_10000"/>
<dbReference type="EMBL" id="CP151767">
    <property type="protein sequence ID" value="WZU69150.1"/>
    <property type="molecule type" value="Genomic_DNA"/>
</dbReference>
<organism evidence="2 3">
    <name type="scientific">Yoonia rhodophyticola</name>
    <dbReference type="NCBI Taxonomy" id="3137370"/>
    <lineage>
        <taxon>Bacteria</taxon>
        <taxon>Pseudomonadati</taxon>
        <taxon>Pseudomonadota</taxon>
        <taxon>Alphaproteobacteria</taxon>
        <taxon>Rhodobacterales</taxon>
        <taxon>Paracoccaceae</taxon>
        <taxon>Yoonia</taxon>
    </lineage>
</organism>
<keyword evidence="1" id="KW-0812">Transmembrane</keyword>
<proteinExistence type="predicted"/>
<evidence type="ECO:0000313" key="3">
    <source>
        <dbReference type="Proteomes" id="UP001470809"/>
    </source>
</evidence>
<feature type="transmembrane region" description="Helical" evidence="1">
    <location>
        <begin position="6"/>
        <end position="26"/>
    </location>
</feature>
<gene>
    <name evidence="2" type="ORF">AABB31_10000</name>
</gene>
<keyword evidence="1" id="KW-0472">Membrane</keyword>
<protein>
    <submittedName>
        <fullName evidence="2">Uncharacterized protein</fullName>
    </submittedName>
</protein>